<name>A0A8B6F695_MYTGA</name>
<proteinExistence type="predicted"/>
<reference evidence="2" key="1">
    <citation type="submission" date="2018-11" db="EMBL/GenBank/DDBJ databases">
        <authorList>
            <person name="Alioto T."/>
            <person name="Alioto T."/>
        </authorList>
    </citation>
    <scope>NUCLEOTIDE SEQUENCE</scope>
</reference>
<dbReference type="Proteomes" id="UP000596742">
    <property type="component" value="Unassembled WGS sequence"/>
</dbReference>
<comment type="caution">
    <text evidence="2">The sequence shown here is derived from an EMBL/GenBank/DDBJ whole genome shotgun (WGS) entry which is preliminary data.</text>
</comment>
<feature type="region of interest" description="Disordered" evidence="1">
    <location>
        <begin position="152"/>
        <end position="204"/>
    </location>
</feature>
<keyword evidence="3" id="KW-1185">Reference proteome</keyword>
<evidence type="ECO:0000313" key="2">
    <source>
        <dbReference type="EMBL" id="VDI44140.1"/>
    </source>
</evidence>
<dbReference type="EMBL" id="UYJE01006234">
    <property type="protein sequence ID" value="VDI44140.1"/>
    <property type="molecule type" value="Genomic_DNA"/>
</dbReference>
<dbReference type="AlphaFoldDB" id="A0A8B6F695"/>
<evidence type="ECO:0000256" key="1">
    <source>
        <dbReference type="SAM" id="MobiDB-lite"/>
    </source>
</evidence>
<gene>
    <name evidence="2" type="ORF">MGAL_10B061936</name>
</gene>
<accession>A0A8B6F695</accession>
<evidence type="ECO:0000313" key="3">
    <source>
        <dbReference type="Proteomes" id="UP000596742"/>
    </source>
</evidence>
<sequence length="204" mass="24313">MRHVKTWCPENNDLKRKFNEEYEDIPSKKFKNKIQIEDGEDDVFKKLAKYARDETEDLWEEKVDKYLKNGMSETEAKHRANRKLRDDELDKFMWKYANLVHYILQLRVGRLHLKVVKFIEKLVQEGTEYKKAIKMAIRKYKNELDNYLDEVIEEEEEGEDGEQEDGDDDDEGGEESEEGDDDDDDEEGEGNDDIDDDEEEEDED</sequence>
<organism evidence="2 3">
    <name type="scientific">Mytilus galloprovincialis</name>
    <name type="common">Mediterranean mussel</name>
    <dbReference type="NCBI Taxonomy" id="29158"/>
    <lineage>
        <taxon>Eukaryota</taxon>
        <taxon>Metazoa</taxon>
        <taxon>Spiralia</taxon>
        <taxon>Lophotrochozoa</taxon>
        <taxon>Mollusca</taxon>
        <taxon>Bivalvia</taxon>
        <taxon>Autobranchia</taxon>
        <taxon>Pteriomorphia</taxon>
        <taxon>Mytilida</taxon>
        <taxon>Mytiloidea</taxon>
        <taxon>Mytilidae</taxon>
        <taxon>Mytilinae</taxon>
        <taxon>Mytilus</taxon>
    </lineage>
</organism>
<protein>
    <submittedName>
        <fullName evidence="2">Uncharacterized protein</fullName>
    </submittedName>
</protein>